<proteinExistence type="predicted"/>
<evidence type="ECO:0000259" key="1">
    <source>
        <dbReference type="Pfam" id="PF13087"/>
    </source>
</evidence>
<keyword evidence="3" id="KW-1185">Reference proteome</keyword>
<dbReference type="Gene3D" id="3.40.50.300">
    <property type="entry name" value="P-loop containing nucleotide triphosphate hydrolases"/>
    <property type="match status" value="1"/>
</dbReference>
<evidence type="ECO:0000313" key="4">
    <source>
        <dbReference type="WBParaSite" id="HPBE_0000396301-mRNA-1"/>
    </source>
</evidence>
<dbReference type="Proteomes" id="UP000050761">
    <property type="component" value="Unassembled WGS sequence"/>
</dbReference>
<evidence type="ECO:0000313" key="3">
    <source>
        <dbReference type="Proteomes" id="UP000050761"/>
    </source>
</evidence>
<organism evidence="3 4">
    <name type="scientific">Heligmosomoides polygyrus</name>
    <name type="common">Parasitic roundworm</name>
    <dbReference type="NCBI Taxonomy" id="6339"/>
    <lineage>
        <taxon>Eukaryota</taxon>
        <taxon>Metazoa</taxon>
        <taxon>Ecdysozoa</taxon>
        <taxon>Nematoda</taxon>
        <taxon>Chromadorea</taxon>
        <taxon>Rhabditida</taxon>
        <taxon>Rhabditina</taxon>
        <taxon>Rhabditomorpha</taxon>
        <taxon>Strongyloidea</taxon>
        <taxon>Heligmosomidae</taxon>
        <taxon>Heligmosomoides</taxon>
    </lineage>
</organism>
<dbReference type="WBParaSite" id="HPBE_0000396301-mRNA-1">
    <property type="protein sequence ID" value="HPBE_0000396301-mRNA-1"/>
    <property type="gene ID" value="HPBE_0000396301"/>
</dbReference>
<dbReference type="InterPro" id="IPR041679">
    <property type="entry name" value="DNA2/NAM7-like_C"/>
</dbReference>
<dbReference type="AlphaFoldDB" id="A0A183FCS1"/>
<dbReference type="InterPro" id="IPR045055">
    <property type="entry name" value="DNA2/NAM7-like"/>
</dbReference>
<protein>
    <submittedName>
        <fullName evidence="4">AAA_12 domain-containing protein</fullName>
    </submittedName>
</protein>
<reference evidence="2 3" key="1">
    <citation type="submission" date="2018-11" db="EMBL/GenBank/DDBJ databases">
        <authorList>
            <consortium name="Pathogen Informatics"/>
        </authorList>
    </citation>
    <scope>NUCLEOTIDE SEQUENCE [LARGE SCALE GENOMIC DNA]</scope>
</reference>
<accession>A0A3P7WI87</accession>
<gene>
    <name evidence="2" type="ORF">HPBE_LOCUS3965</name>
</gene>
<dbReference type="SUPFAM" id="SSF52540">
    <property type="entry name" value="P-loop containing nucleoside triphosphate hydrolases"/>
    <property type="match status" value="1"/>
</dbReference>
<feature type="domain" description="DNA2/NAM7 helicase-like C-terminal" evidence="1">
    <location>
        <begin position="5"/>
        <end position="66"/>
    </location>
</feature>
<reference evidence="4" key="2">
    <citation type="submission" date="2019-09" db="UniProtKB">
        <authorList>
            <consortium name="WormBaseParasite"/>
        </authorList>
    </citation>
    <scope>IDENTIFICATION</scope>
</reference>
<dbReference type="EMBL" id="UZAH01021686">
    <property type="protein sequence ID" value="VDO54019.1"/>
    <property type="molecule type" value="Genomic_DNA"/>
</dbReference>
<dbReference type="PANTHER" id="PTHR10887:SF495">
    <property type="entry name" value="HELICASE SENATAXIN ISOFORM X1-RELATED"/>
    <property type="match status" value="1"/>
</dbReference>
<name>A0A183FCS1_HELPZ</name>
<dbReference type="Pfam" id="PF13087">
    <property type="entry name" value="AAA_12"/>
    <property type="match status" value="1"/>
</dbReference>
<dbReference type="PANTHER" id="PTHR10887">
    <property type="entry name" value="DNA2/NAM7 HELICASE FAMILY"/>
    <property type="match status" value="1"/>
</dbReference>
<accession>A0A183FCS1</accession>
<evidence type="ECO:0000313" key="2">
    <source>
        <dbReference type="EMBL" id="VDO54019.1"/>
    </source>
</evidence>
<sequence length="99" mass="11411">MESYAQNQGIDLYTVDSVQRLEKDIVILLTTRSHFEADRAEFLDDPRRMNVAITCSKHGLIILGHERSLTSLPNWGRLIRWARARDAITRPSELVDCFP</sequence>
<dbReference type="InterPro" id="IPR027417">
    <property type="entry name" value="P-loop_NTPase"/>
</dbReference>
<dbReference type="OrthoDB" id="6513042at2759"/>